<evidence type="ECO:0000256" key="1">
    <source>
        <dbReference type="SAM" id="MobiDB-lite"/>
    </source>
</evidence>
<feature type="domain" description="Plasmid replication protein origin binding" evidence="3">
    <location>
        <begin position="61"/>
        <end position="157"/>
    </location>
</feature>
<dbReference type="InterPro" id="IPR027417">
    <property type="entry name" value="P-loop_NTPase"/>
</dbReference>
<dbReference type="Pfam" id="PF01719">
    <property type="entry name" value="Rep_OBD"/>
    <property type="match status" value="1"/>
</dbReference>
<dbReference type="Gene3D" id="3.40.50.300">
    <property type="entry name" value="P-loop containing nucleotide triphosphate hydrolases"/>
    <property type="match status" value="1"/>
</dbReference>
<keyword evidence="5" id="KW-1185">Reference proteome</keyword>
<feature type="region of interest" description="Disordered" evidence="1">
    <location>
        <begin position="475"/>
        <end position="531"/>
    </location>
</feature>
<dbReference type="RefSeq" id="WP_109304186.1">
    <property type="nucleotide sequence ID" value="NZ_QFWG01000012.1"/>
</dbReference>
<name>A0ABX5L3R5_9MICC</name>
<evidence type="ECO:0000313" key="5">
    <source>
        <dbReference type="Proteomes" id="UP000245514"/>
    </source>
</evidence>
<accession>A0ABX5L3R5</accession>
<dbReference type="SUPFAM" id="SSF52540">
    <property type="entry name" value="P-loop containing nucleoside triphosphate hydrolases"/>
    <property type="match status" value="1"/>
</dbReference>
<feature type="domain" description="Helicase superfamily 3 single-stranded DNA/RNA virus" evidence="2">
    <location>
        <begin position="249"/>
        <end position="346"/>
    </location>
</feature>
<dbReference type="Gene3D" id="3.40.1310.30">
    <property type="match status" value="1"/>
</dbReference>
<reference evidence="4 5" key="1">
    <citation type="submission" date="2018-05" db="EMBL/GenBank/DDBJ databases">
        <title>Draft Genome Sequence of Arthrobacter cumminsii IME1328, Isolated from a Patient Who Suffered from Foot Ulcers in China.</title>
        <authorList>
            <person name="Li M."/>
            <person name="Jiang Z."/>
            <person name="Sun Q."/>
            <person name="Tong Y."/>
        </authorList>
    </citation>
    <scope>NUCLEOTIDE SEQUENCE [LARGE SCALE GENOMIC DNA]</scope>
    <source>
        <strain evidence="4 5">IME1328</strain>
    </source>
</reference>
<proteinExistence type="predicted"/>
<dbReference type="InterPro" id="IPR000605">
    <property type="entry name" value="Helicase_SF3_ssDNA/RNA_vir"/>
</dbReference>
<dbReference type="Proteomes" id="UP000245514">
    <property type="component" value="Unassembled WGS sequence"/>
</dbReference>
<feature type="compositionally biased region" description="Basic and acidic residues" evidence="1">
    <location>
        <begin position="493"/>
        <end position="531"/>
    </location>
</feature>
<dbReference type="Pfam" id="PF00910">
    <property type="entry name" value="RNA_helicase"/>
    <property type="match status" value="1"/>
</dbReference>
<dbReference type="EMBL" id="QFWG01000012">
    <property type="protein sequence ID" value="PWI27261.1"/>
    <property type="molecule type" value="Genomic_DNA"/>
</dbReference>
<evidence type="ECO:0000259" key="2">
    <source>
        <dbReference type="Pfam" id="PF00910"/>
    </source>
</evidence>
<comment type="caution">
    <text evidence="4">The sequence shown here is derived from an EMBL/GenBank/DDBJ whole genome shotgun (WGS) entry which is preliminary data.</text>
</comment>
<evidence type="ECO:0000259" key="3">
    <source>
        <dbReference type="Pfam" id="PF01719"/>
    </source>
</evidence>
<dbReference type="InterPro" id="IPR002631">
    <property type="entry name" value="Plasmid_rep_OBD"/>
</dbReference>
<evidence type="ECO:0000313" key="4">
    <source>
        <dbReference type="EMBL" id="PWI27261.1"/>
    </source>
</evidence>
<sequence length="601" mass="67338">MTARVNNPLLIAYTQQLKADYWSWATDPGSAALLDSNAQELGAHLVQRLEDIGCKIESSYAIIHDQDMREVWDGASRDYVLELKPRHVHGLVKFVDRKGSASLEQIAMALGVEPQYVEKGKSGRYAFDNMLAYLIHAKYPAKHQYQAEEVATLCGRDYVEIFAEKQVAWRKGAAQVKKLVAKMEVEYLRDQILTGEISHEQVVLTDELFEVYSRHKRLLDDAFAAYGQRRAYRAAAKLRNGDFQTTILFIYGHAGTGKTAVANKFIAQAITMARHGGERWSVYRAATANPLDNWQGQEVILLDDLRGSAMEANDWLLLLDPVNVSPARARYANKEEVAPRLIILTATIPPEEYFYYTRAKGSVDEALDQFIRRLSAQVQVHHVDGERQYEVSTMGRLDDARSITLGTGEYRKTLDLSFGQLETVTHSAEGAVGALMGHLADASKDVNFSDSPDWASMCSLTETERDQHLALEAEKQKEQAALPAPPSAEELEAERARRQEREQARAAEAERQRLAEEQRQQEEEKARADREAARFMRSAELAREGQLDRISMLEVVSVSPSDEIVDGGTGRVVTVPRAGGFVAVLPNEEKKKSTVKSPWSL</sequence>
<organism evidence="4 5">
    <name type="scientific">Pseudoglutamicibacter cumminsii</name>
    <dbReference type="NCBI Taxonomy" id="156979"/>
    <lineage>
        <taxon>Bacteria</taxon>
        <taxon>Bacillati</taxon>
        <taxon>Actinomycetota</taxon>
        <taxon>Actinomycetes</taxon>
        <taxon>Micrococcales</taxon>
        <taxon>Micrococcaceae</taxon>
        <taxon>Pseudoglutamicibacter</taxon>
    </lineage>
</organism>
<protein>
    <submittedName>
        <fullName evidence="4">Plasmid replication-like protein</fullName>
    </submittedName>
</protein>
<gene>
    <name evidence="4" type="ORF">CAY35_08495</name>
</gene>